<evidence type="ECO:0000256" key="1">
    <source>
        <dbReference type="ARBA" id="ARBA00004141"/>
    </source>
</evidence>
<gene>
    <name evidence="14" type="ORF">C8D93_10787</name>
</gene>
<evidence type="ECO:0000256" key="2">
    <source>
        <dbReference type="ARBA" id="ARBA00008749"/>
    </source>
</evidence>
<keyword evidence="6 12" id="KW-1133">Transmembrane helix</keyword>
<keyword evidence="7" id="KW-0560">Oxidoreductase</keyword>
<dbReference type="RefSeq" id="WP_245903907.1">
    <property type="nucleotide sequence ID" value="NZ_CAWNXA010000007.1"/>
</dbReference>
<dbReference type="PANTHER" id="PTHR11351:SF31">
    <property type="entry name" value="DESATURASE 1, ISOFORM A-RELATED"/>
    <property type="match status" value="1"/>
</dbReference>
<dbReference type="PRINTS" id="PR00075">
    <property type="entry name" value="FACDDSATRASE"/>
</dbReference>
<dbReference type="GO" id="GO:0016717">
    <property type="term" value="F:oxidoreductase activity, acting on paired donors, with oxidation of a pair of donors resulting in the reduction of molecular oxygen to two molecules of water"/>
    <property type="evidence" value="ECO:0007669"/>
    <property type="project" value="InterPro"/>
</dbReference>
<keyword evidence="4 12" id="KW-0812">Transmembrane</keyword>
<keyword evidence="5" id="KW-0276">Fatty acid metabolism</keyword>
<proteinExistence type="inferred from homology"/>
<feature type="transmembrane region" description="Helical" evidence="12">
    <location>
        <begin position="76"/>
        <end position="95"/>
    </location>
</feature>
<dbReference type="AlphaFoldDB" id="A0A318E7Y3"/>
<feature type="transmembrane region" description="Helical" evidence="12">
    <location>
        <begin position="45"/>
        <end position="64"/>
    </location>
</feature>
<comment type="subcellular location">
    <subcellularLocation>
        <location evidence="1">Membrane</location>
        <topology evidence="1">Multi-pass membrane protein</topology>
    </subcellularLocation>
</comment>
<dbReference type="GO" id="GO:0006633">
    <property type="term" value="P:fatty acid biosynthetic process"/>
    <property type="evidence" value="ECO:0007669"/>
    <property type="project" value="UniProtKB-KW"/>
</dbReference>
<evidence type="ECO:0000256" key="12">
    <source>
        <dbReference type="SAM" id="Phobius"/>
    </source>
</evidence>
<dbReference type="CDD" id="cd03505">
    <property type="entry name" value="Delta9-FADS-like"/>
    <property type="match status" value="1"/>
</dbReference>
<keyword evidence="8" id="KW-0408">Iron</keyword>
<evidence type="ECO:0000313" key="14">
    <source>
        <dbReference type="EMBL" id="PXV66523.1"/>
    </source>
</evidence>
<accession>A0A318E7Y3</accession>
<evidence type="ECO:0000256" key="6">
    <source>
        <dbReference type="ARBA" id="ARBA00022989"/>
    </source>
</evidence>
<name>A0A318E7Y3_9GAMM</name>
<dbReference type="GO" id="GO:0016020">
    <property type="term" value="C:membrane"/>
    <property type="evidence" value="ECO:0007669"/>
    <property type="project" value="UniProtKB-SubCell"/>
</dbReference>
<organism evidence="14 15">
    <name type="scientific">Sinimarinibacterium flocculans</name>
    <dbReference type="NCBI Taxonomy" id="985250"/>
    <lineage>
        <taxon>Bacteria</taxon>
        <taxon>Pseudomonadati</taxon>
        <taxon>Pseudomonadota</taxon>
        <taxon>Gammaproteobacteria</taxon>
        <taxon>Nevskiales</taxon>
        <taxon>Nevskiaceae</taxon>
        <taxon>Sinimarinibacterium</taxon>
    </lineage>
</organism>
<feature type="transmembrane region" description="Helical" evidence="12">
    <location>
        <begin position="12"/>
        <end position="33"/>
    </location>
</feature>
<evidence type="ECO:0000313" key="15">
    <source>
        <dbReference type="Proteomes" id="UP000248330"/>
    </source>
</evidence>
<dbReference type="EMBL" id="QICN01000007">
    <property type="protein sequence ID" value="PXV66523.1"/>
    <property type="molecule type" value="Genomic_DNA"/>
</dbReference>
<dbReference type="PANTHER" id="PTHR11351">
    <property type="entry name" value="ACYL-COA DESATURASE"/>
    <property type="match status" value="1"/>
</dbReference>
<evidence type="ECO:0000256" key="5">
    <source>
        <dbReference type="ARBA" id="ARBA00022832"/>
    </source>
</evidence>
<comment type="caution">
    <text evidence="14">The sequence shown here is derived from an EMBL/GenBank/DDBJ whole genome shotgun (WGS) entry which is preliminary data.</text>
</comment>
<evidence type="ECO:0000256" key="7">
    <source>
        <dbReference type="ARBA" id="ARBA00023002"/>
    </source>
</evidence>
<evidence type="ECO:0000256" key="3">
    <source>
        <dbReference type="ARBA" id="ARBA00022516"/>
    </source>
</evidence>
<reference evidence="14 15" key="1">
    <citation type="submission" date="2018-04" db="EMBL/GenBank/DDBJ databases">
        <title>Genomic Encyclopedia of Type Strains, Phase IV (KMG-IV): sequencing the most valuable type-strain genomes for metagenomic binning, comparative biology and taxonomic classification.</title>
        <authorList>
            <person name="Goeker M."/>
        </authorList>
    </citation>
    <scope>NUCLEOTIDE SEQUENCE [LARGE SCALE GENOMIC DNA]</scope>
    <source>
        <strain evidence="14 15">DSM 104150</strain>
    </source>
</reference>
<keyword evidence="11" id="KW-0275">Fatty acid biosynthesis</keyword>
<evidence type="ECO:0000256" key="4">
    <source>
        <dbReference type="ARBA" id="ARBA00022692"/>
    </source>
</evidence>
<protein>
    <submittedName>
        <fullName evidence="14">Delta-9 acyl-phospholipid desaturase</fullName>
    </submittedName>
</protein>
<dbReference type="InterPro" id="IPR005804">
    <property type="entry name" value="FA_desaturase_dom"/>
</dbReference>
<keyword evidence="3" id="KW-0444">Lipid biosynthesis</keyword>
<evidence type="ECO:0000256" key="10">
    <source>
        <dbReference type="ARBA" id="ARBA00023136"/>
    </source>
</evidence>
<feature type="transmembrane region" description="Helical" evidence="12">
    <location>
        <begin position="164"/>
        <end position="187"/>
    </location>
</feature>
<sequence>MQTPLASRSIDPSSWPMLVLFVAIHLACLGAIWTGVSWGDVGLCLALYAVRMFGVTGGYHRYFAHRAYKTGRVMQFLLAALAQSSLQSGALWWAAKHRDHHKHSDTPLDSHSPRHYGFWFAHLGWIFNAQAQQADYERVPEFLQYPELRWLDRHHWLPGTVMGLTVWLIGGWSALVVGFFWSTVLLWHATFCINSLVHVFGKQRYLTGDDSRNNWLFALLSLGEGWHNNHHYYMASARQGFKWWEVDVTYYVLRGLEKIGLVSELRDPPAHVLAGDRPLTEGLKERVAAHLAHSFCADRIVRRMQQRWAELNPGASFDEWRRRWAEQLVHGREHVAHLIHAELPSVDQLYRRARRNFARTPAMEEIVVRARELLAQAVIARLEPGPVRA</sequence>
<evidence type="ECO:0000259" key="13">
    <source>
        <dbReference type="Pfam" id="PF00487"/>
    </source>
</evidence>
<keyword evidence="9" id="KW-0443">Lipid metabolism</keyword>
<evidence type="ECO:0000256" key="11">
    <source>
        <dbReference type="ARBA" id="ARBA00023160"/>
    </source>
</evidence>
<dbReference type="InterPro" id="IPR015876">
    <property type="entry name" value="Acyl-CoA_DS"/>
</dbReference>
<evidence type="ECO:0000256" key="8">
    <source>
        <dbReference type="ARBA" id="ARBA00023004"/>
    </source>
</evidence>
<keyword evidence="15" id="KW-1185">Reference proteome</keyword>
<dbReference type="Proteomes" id="UP000248330">
    <property type="component" value="Unassembled WGS sequence"/>
</dbReference>
<keyword evidence="10 12" id="KW-0472">Membrane</keyword>
<dbReference type="Pfam" id="PF00487">
    <property type="entry name" value="FA_desaturase"/>
    <property type="match status" value="1"/>
</dbReference>
<evidence type="ECO:0000256" key="9">
    <source>
        <dbReference type="ARBA" id="ARBA00023098"/>
    </source>
</evidence>
<comment type="similarity">
    <text evidence="2">Belongs to the fatty acid desaturase type 2 family.</text>
</comment>
<feature type="domain" description="Fatty acid desaturase" evidence="13">
    <location>
        <begin position="38"/>
        <end position="245"/>
    </location>
</feature>